<sequence length="451" mass="51576">MPKVQTSCPRCKSPVIADLEQLLDVSVDPSVKQRLLNGQINVIHCPTCGFEGMVSAPLVYHDPDKELLLTYFPPDLGLSVNDQERLIGPLINQITNRLPLEKRKAYLLRPQTMLTFQTLIERILEADGYTREVLENQQKRFELIRRLLGIVDPEERKSVMQQEEGLIDADFFLMLSQITEAMLAQGDERTARVLAALQQEALNNTKAGQEIKNQTQEVQDLLQKLQQASRQGLTREKLLDLMLEAKSEAALTALVGLVRNGLDYEFFQVLSERIEASQDSAEKARLENLRAKLLEYARQVDEQIQRHYKQSRQLVQQIATASNIEQAVEENLETIDEFFFKALDEELEQARKNADLDRISRLQRIRAHLEKLSAPPPEVAFLEELLSLSSYEERQKKMQEKSDLVTADFLQLVGGLIAQSEKQNQPPEFLSALREINRIALRMTMMANLNQ</sequence>
<name>A0ABU3NNM1_9CHLR</name>
<dbReference type="InterPro" id="IPR025682">
    <property type="entry name" value="CpXC_dom"/>
</dbReference>
<evidence type="ECO:0000256" key="1">
    <source>
        <dbReference type="SAM" id="Coils"/>
    </source>
</evidence>
<keyword evidence="1" id="KW-0175">Coiled coil</keyword>
<comment type="caution">
    <text evidence="3">The sequence shown here is derived from an EMBL/GenBank/DDBJ whole genome shotgun (WGS) entry which is preliminary data.</text>
</comment>
<organism evidence="3 4">
    <name type="scientific">Thermanaerothrix solaris</name>
    <dbReference type="NCBI Taxonomy" id="3058434"/>
    <lineage>
        <taxon>Bacteria</taxon>
        <taxon>Bacillati</taxon>
        <taxon>Chloroflexota</taxon>
        <taxon>Anaerolineae</taxon>
        <taxon>Anaerolineales</taxon>
        <taxon>Anaerolineaceae</taxon>
        <taxon>Thermanaerothrix</taxon>
    </lineage>
</organism>
<keyword evidence="4" id="KW-1185">Reference proteome</keyword>
<dbReference type="RefSeq" id="WP_315624064.1">
    <property type="nucleotide sequence ID" value="NZ_JAUHMF010000001.1"/>
</dbReference>
<feature type="domain" description="CpXC" evidence="2">
    <location>
        <begin position="7"/>
        <end position="135"/>
    </location>
</feature>
<evidence type="ECO:0000313" key="4">
    <source>
        <dbReference type="Proteomes" id="UP001254165"/>
    </source>
</evidence>
<feature type="coiled-coil region" evidence="1">
    <location>
        <begin position="204"/>
        <end position="231"/>
    </location>
</feature>
<dbReference type="Pfam" id="PF14353">
    <property type="entry name" value="CpXC"/>
    <property type="match status" value="1"/>
</dbReference>
<proteinExistence type="predicted"/>
<evidence type="ECO:0000313" key="3">
    <source>
        <dbReference type="EMBL" id="MDT8897411.1"/>
    </source>
</evidence>
<protein>
    <submittedName>
        <fullName evidence="3">CpXC domain-containing protein</fullName>
    </submittedName>
</protein>
<dbReference type="Proteomes" id="UP001254165">
    <property type="component" value="Unassembled WGS sequence"/>
</dbReference>
<evidence type="ECO:0000259" key="2">
    <source>
        <dbReference type="Pfam" id="PF14353"/>
    </source>
</evidence>
<dbReference type="EMBL" id="JAUHMF010000001">
    <property type="protein sequence ID" value="MDT8897411.1"/>
    <property type="molecule type" value="Genomic_DNA"/>
</dbReference>
<reference evidence="3 4" key="1">
    <citation type="submission" date="2023-07" db="EMBL/GenBank/DDBJ databases">
        <title>Novel species of Thermanaerothrix with wide hydrolytic capabilities.</title>
        <authorList>
            <person name="Zayulina K.S."/>
            <person name="Podosokorskaya O.A."/>
            <person name="Elcheninov A.G."/>
        </authorList>
    </citation>
    <scope>NUCLEOTIDE SEQUENCE [LARGE SCALE GENOMIC DNA]</scope>
    <source>
        <strain evidence="3 4">4228-RoL</strain>
    </source>
</reference>
<accession>A0ABU3NNM1</accession>
<gene>
    <name evidence="3" type="ORF">QYE77_03965</name>
</gene>